<evidence type="ECO:0000256" key="3">
    <source>
        <dbReference type="ARBA" id="ARBA00023180"/>
    </source>
</evidence>
<accession>A0A7J8K1K4</accession>
<dbReference type="AlphaFoldDB" id="A0A7J8K1K4"/>
<evidence type="ECO:0000256" key="2">
    <source>
        <dbReference type="ARBA" id="ARBA00022729"/>
    </source>
</evidence>
<gene>
    <name evidence="8" type="ORF">HJG59_016316</name>
</gene>
<dbReference type="FunFam" id="2.30.39.10:FF:000003">
    <property type="entry name" value="alpha-1-antitrypsin isoform X1"/>
    <property type="match status" value="1"/>
</dbReference>
<proteinExistence type="inferred from homology"/>
<dbReference type="SUPFAM" id="SSF56574">
    <property type="entry name" value="Serpins"/>
    <property type="match status" value="1"/>
</dbReference>
<feature type="domain" description="Serpin" evidence="7">
    <location>
        <begin position="58"/>
        <end position="392"/>
    </location>
</feature>
<evidence type="ECO:0000256" key="4">
    <source>
        <dbReference type="RuleBase" id="RU000411"/>
    </source>
</evidence>
<dbReference type="InterPro" id="IPR042185">
    <property type="entry name" value="Serpin_sf_2"/>
</dbReference>
<keyword evidence="2 6" id="KW-0732">Signal</keyword>
<dbReference type="Gene3D" id="3.30.497.10">
    <property type="entry name" value="Antithrombin, subunit I, domain 2"/>
    <property type="match status" value="2"/>
</dbReference>
<dbReference type="GO" id="GO:0004867">
    <property type="term" value="F:serine-type endopeptidase inhibitor activity"/>
    <property type="evidence" value="ECO:0007669"/>
    <property type="project" value="InterPro"/>
</dbReference>
<evidence type="ECO:0000313" key="8">
    <source>
        <dbReference type="EMBL" id="KAF6502550.1"/>
    </source>
</evidence>
<dbReference type="GO" id="GO:0005615">
    <property type="term" value="C:extracellular space"/>
    <property type="evidence" value="ECO:0007669"/>
    <property type="project" value="InterPro"/>
</dbReference>
<evidence type="ECO:0000256" key="5">
    <source>
        <dbReference type="SAM" id="MobiDB-lite"/>
    </source>
</evidence>
<keyword evidence="9" id="KW-1185">Reference proteome</keyword>
<protein>
    <recommendedName>
        <fullName evidence="7">Serpin domain-containing protein</fullName>
    </recommendedName>
</protein>
<dbReference type="PANTHER" id="PTHR11461">
    <property type="entry name" value="SERINE PROTEASE INHIBITOR, SERPIN"/>
    <property type="match status" value="1"/>
</dbReference>
<dbReference type="OrthoDB" id="9802706at2759"/>
<dbReference type="InterPro" id="IPR036186">
    <property type="entry name" value="Serpin_sf"/>
</dbReference>
<dbReference type="InParanoid" id="A0A7J8K1K4"/>
<keyword evidence="3" id="KW-0325">Glycoprotein</keyword>
<comment type="caution">
    <text evidence="8">The sequence shown here is derived from an EMBL/GenBank/DDBJ whole genome shotgun (WGS) entry which is preliminary data.</text>
</comment>
<reference evidence="8 9" key="1">
    <citation type="journal article" date="2020" name="Nature">
        <title>Six reference-quality genomes reveal evolution of bat adaptations.</title>
        <authorList>
            <person name="Jebb D."/>
            <person name="Huang Z."/>
            <person name="Pippel M."/>
            <person name="Hughes G.M."/>
            <person name="Lavrichenko K."/>
            <person name="Devanna P."/>
            <person name="Winkler S."/>
            <person name="Jermiin L.S."/>
            <person name="Skirmuntt E.C."/>
            <person name="Katzourakis A."/>
            <person name="Burkitt-Gray L."/>
            <person name="Ray D.A."/>
            <person name="Sullivan K.A.M."/>
            <person name="Roscito J.G."/>
            <person name="Kirilenko B.M."/>
            <person name="Davalos L.M."/>
            <person name="Corthals A.P."/>
            <person name="Power M.L."/>
            <person name="Jones G."/>
            <person name="Ransome R.D."/>
            <person name="Dechmann D.K.N."/>
            <person name="Locatelli A.G."/>
            <person name="Puechmaille S.J."/>
            <person name="Fedrigo O."/>
            <person name="Jarvis E.D."/>
            <person name="Hiller M."/>
            <person name="Vernes S.C."/>
            <person name="Myers E.W."/>
            <person name="Teeling E.C."/>
        </authorList>
    </citation>
    <scope>NUCLEOTIDE SEQUENCE [LARGE SCALE GENOMIC DNA]</scope>
    <source>
        <strain evidence="8">MMolMol1</strain>
        <tissue evidence="8">Muscle</tissue>
    </source>
</reference>
<evidence type="ECO:0000256" key="6">
    <source>
        <dbReference type="SAM" id="SignalP"/>
    </source>
</evidence>
<dbReference type="SMART" id="SM00093">
    <property type="entry name" value="SERPIN"/>
    <property type="match status" value="1"/>
</dbReference>
<feature type="chain" id="PRO_5029886817" description="Serpin domain-containing protein" evidence="6">
    <location>
        <begin position="22"/>
        <end position="395"/>
    </location>
</feature>
<dbReference type="Proteomes" id="UP000550707">
    <property type="component" value="Unassembled WGS sequence"/>
</dbReference>
<feature type="signal peptide" evidence="6">
    <location>
        <begin position="1"/>
        <end position="21"/>
    </location>
</feature>
<evidence type="ECO:0000313" key="9">
    <source>
        <dbReference type="Proteomes" id="UP000550707"/>
    </source>
</evidence>
<sequence length="395" mass="43279">MEAPRWWLLVPVLMAADHCLALVNREDSDAVDLGPQDTPPRPSLPCHKLSVSNIDFAFNLYRQLALDAPGENILFSPVSISLALAMLFLGAPEANRAQLLEGLGFNLSVVPEAEIQEGFQDLLLRLPVQSPPLLLTLGQRRFGGLDTGTTRDPVGAQKCIHEYVEKQTQGKLGAWVEELRNETAAVLVNHMFLRAGWAQPFDPSATSPKEFFVDERRTVWVPMMRQKARHRFLHDPELQCTVLQLDHAGNVTTFFVFPNRGHMAQLEDALLPETLIKWDTLLRSRELDFRFPKVSISSTSRLELLLPRVTVGGGLPGQPGLNISKVTHKAAMSLGEEGSEAAAATDVQLSPGPQPAGGPTPAAGTELSRPFLVMTFHTETGSMLLLGKVVNPLGE</sequence>
<feature type="region of interest" description="Disordered" evidence="5">
    <location>
        <begin position="335"/>
        <end position="365"/>
    </location>
</feature>
<dbReference type="EMBL" id="JACASF010000001">
    <property type="protein sequence ID" value="KAF6502550.1"/>
    <property type="molecule type" value="Genomic_DNA"/>
</dbReference>
<dbReference type="InterPro" id="IPR023796">
    <property type="entry name" value="Serpin_dom"/>
</dbReference>
<dbReference type="PANTHER" id="PTHR11461:SF377">
    <property type="entry name" value="SERPIN A13-RELATED"/>
    <property type="match status" value="1"/>
</dbReference>
<dbReference type="InterPro" id="IPR000215">
    <property type="entry name" value="Serpin_fam"/>
</dbReference>
<evidence type="ECO:0000256" key="1">
    <source>
        <dbReference type="ARBA" id="ARBA00009500"/>
    </source>
</evidence>
<dbReference type="Gene3D" id="2.30.39.10">
    <property type="entry name" value="Alpha-1-antitrypsin, domain 1"/>
    <property type="match status" value="1"/>
</dbReference>
<name>A0A7J8K1K4_MOLMO</name>
<feature type="compositionally biased region" description="Low complexity" evidence="5">
    <location>
        <begin position="335"/>
        <end position="344"/>
    </location>
</feature>
<dbReference type="InterPro" id="IPR042178">
    <property type="entry name" value="Serpin_sf_1"/>
</dbReference>
<dbReference type="Pfam" id="PF00079">
    <property type="entry name" value="Serpin"/>
    <property type="match status" value="2"/>
</dbReference>
<organism evidence="8 9">
    <name type="scientific">Molossus molossus</name>
    <name type="common">Pallas' mastiff bat</name>
    <name type="synonym">Vespertilio molossus</name>
    <dbReference type="NCBI Taxonomy" id="27622"/>
    <lineage>
        <taxon>Eukaryota</taxon>
        <taxon>Metazoa</taxon>
        <taxon>Chordata</taxon>
        <taxon>Craniata</taxon>
        <taxon>Vertebrata</taxon>
        <taxon>Euteleostomi</taxon>
        <taxon>Mammalia</taxon>
        <taxon>Eutheria</taxon>
        <taxon>Laurasiatheria</taxon>
        <taxon>Chiroptera</taxon>
        <taxon>Yangochiroptera</taxon>
        <taxon>Molossidae</taxon>
        <taxon>Molossus</taxon>
    </lineage>
</organism>
<comment type="similarity">
    <text evidence="1 4">Belongs to the serpin family.</text>
</comment>
<evidence type="ECO:0000259" key="7">
    <source>
        <dbReference type="SMART" id="SM00093"/>
    </source>
</evidence>